<dbReference type="Proteomes" id="UP000295416">
    <property type="component" value="Unassembled WGS sequence"/>
</dbReference>
<keyword evidence="3 4" id="KW-0472">Membrane</keyword>
<keyword evidence="4" id="KW-0812">Transmembrane</keyword>
<dbReference type="Pfam" id="PF03793">
    <property type="entry name" value="PASTA"/>
    <property type="match status" value="2"/>
</dbReference>
<dbReference type="InterPro" id="IPR036138">
    <property type="entry name" value="PBP_dimer_sf"/>
</dbReference>
<dbReference type="AlphaFoldDB" id="A0A4R2P5M3"/>
<gene>
    <name evidence="6" type="ORF">EV207_1127</name>
</gene>
<name>A0A4R2P5M3_9BACL</name>
<dbReference type="Gene3D" id="3.30.10.20">
    <property type="match status" value="1"/>
</dbReference>
<dbReference type="SUPFAM" id="SSF56519">
    <property type="entry name" value="Penicillin binding protein dimerisation domain"/>
    <property type="match status" value="1"/>
</dbReference>
<dbReference type="Pfam" id="PF00905">
    <property type="entry name" value="Transpeptidase"/>
    <property type="match status" value="1"/>
</dbReference>
<dbReference type="GO" id="GO:0008658">
    <property type="term" value="F:penicillin binding"/>
    <property type="evidence" value="ECO:0007669"/>
    <property type="project" value="InterPro"/>
</dbReference>
<dbReference type="SUPFAM" id="SSF54184">
    <property type="entry name" value="Penicillin-binding protein 2x (pbp-2x), c-terminal domain"/>
    <property type="match status" value="2"/>
</dbReference>
<feature type="transmembrane region" description="Helical" evidence="4">
    <location>
        <begin position="12"/>
        <end position="33"/>
    </location>
</feature>
<evidence type="ECO:0000259" key="5">
    <source>
        <dbReference type="PROSITE" id="PS51178"/>
    </source>
</evidence>
<dbReference type="Gene3D" id="3.90.1310.10">
    <property type="entry name" value="Penicillin-binding protein 2a (Domain 2)"/>
    <property type="match status" value="1"/>
</dbReference>
<evidence type="ECO:0000256" key="1">
    <source>
        <dbReference type="ARBA" id="ARBA00004370"/>
    </source>
</evidence>
<dbReference type="InterPro" id="IPR005311">
    <property type="entry name" value="PBP_dimer"/>
</dbReference>
<evidence type="ECO:0000313" key="6">
    <source>
        <dbReference type="EMBL" id="TCP29085.1"/>
    </source>
</evidence>
<accession>A0A4R2P5M3</accession>
<organism evidence="6 7">
    <name type="scientific">Scopulibacillus darangshiensis</name>
    <dbReference type="NCBI Taxonomy" id="442528"/>
    <lineage>
        <taxon>Bacteria</taxon>
        <taxon>Bacillati</taxon>
        <taxon>Bacillota</taxon>
        <taxon>Bacilli</taxon>
        <taxon>Bacillales</taxon>
        <taxon>Sporolactobacillaceae</taxon>
        <taxon>Scopulibacillus</taxon>
    </lineage>
</organism>
<dbReference type="SMART" id="SM00740">
    <property type="entry name" value="PASTA"/>
    <property type="match status" value="2"/>
</dbReference>
<protein>
    <submittedName>
        <fullName evidence="6">Penicillin-binding protein 2B</fullName>
    </submittedName>
</protein>
<dbReference type="PANTHER" id="PTHR30627:SF26">
    <property type="entry name" value="PENICILLIN-BINDING PROTEIN 2B"/>
    <property type="match status" value="1"/>
</dbReference>
<dbReference type="InterPro" id="IPR001460">
    <property type="entry name" value="PCN-bd_Tpept"/>
</dbReference>
<proteinExistence type="inferred from homology"/>
<evidence type="ECO:0000256" key="3">
    <source>
        <dbReference type="ARBA" id="ARBA00023136"/>
    </source>
</evidence>
<comment type="caution">
    <text evidence="6">The sequence shown here is derived from an EMBL/GenBank/DDBJ whole genome shotgun (WGS) entry which is preliminary data.</text>
</comment>
<dbReference type="PANTHER" id="PTHR30627">
    <property type="entry name" value="PEPTIDOGLYCAN D,D-TRANSPEPTIDASE"/>
    <property type="match status" value="1"/>
</dbReference>
<dbReference type="OrthoDB" id="9804124at2"/>
<dbReference type="Gene3D" id="2.20.70.70">
    <property type="match status" value="1"/>
</dbReference>
<dbReference type="CDD" id="cd06576">
    <property type="entry name" value="PASTA_Pbp2x-like_1"/>
    <property type="match status" value="1"/>
</dbReference>
<dbReference type="SUPFAM" id="SSF56601">
    <property type="entry name" value="beta-lactamase/transpeptidase-like"/>
    <property type="match status" value="1"/>
</dbReference>
<reference evidence="6 7" key="1">
    <citation type="submission" date="2019-03" db="EMBL/GenBank/DDBJ databases">
        <title>Genomic Encyclopedia of Type Strains, Phase IV (KMG-IV): sequencing the most valuable type-strain genomes for metagenomic binning, comparative biology and taxonomic classification.</title>
        <authorList>
            <person name="Goeker M."/>
        </authorList>
    </citation>
    <scope>NUCLEOTIDE SEQUENCE [LARGE SCALE GENOMIC DNA]</scope>
    <source>
        <strain evidence="6 7">DSM 19377</strain>
    </source>
</reference>
<keyword evidence="7" id="KW-1185">Reference proteome</keyword>
<evidence type="ECO:0000313" key="7">
    <source>
        <dbReference type="Proteomes" id="UP000295416"/>
    </source>
</evidence>
<dbReference type="InterPro" id="IPR050515">
    <property type="entry name" value="Beta-lactam/transpept"/>
</dbReference>
<sequence length="734" mass="81418">MFPKKNKTINKWAAVIATIFLLLFCLLIGRFVYIANGKEIDGHQLVNIGENQWKTVKVVDAHRGSIYGRNDHVLAHDIPAYTIYAVISPKAGKGNYVKNKEKTAKLLAPILDMKESKILDLLNKNLQNKNTWQVEFGTSGKKLSYDKKKKIDKLKLPGIKFKQETKRYYPNQKFASYVLGFTQYDQEKKKAVGKLGVERSLNDYLTEQDGKVTFKTSQEGVKMPDAKKHLKKPKQGDNVYLTIDNKIQTVLGEAMSSVAKEYKPKRMIGVVADPKTGQILAMSNRPSFNPNKRDIENYTNFAVSSPYEPGSVMKMFTLASAIDAGVYNGNATFQSGSYDVGGITVHDWNQSWGRISFNEGLQRSSNVGFSIIADKQLGTDRFYDYLKKFGFTQKTGIDLPKESNSRMSFKWKADQVSTAFGQASAFTSLQLVQAATAIANDGKMMRPYVIEKVKNPTTGKVVLNHKPKVAGTPISKETAEKTRKLLRTVVHGKHGTGKPYDLKGYDVIGKTGTAQIAVNGNYLTGRNNYIFSFMGMAPEKDPKLIVYVAVDRPHLKDTETGSEPVAKVFNPVMSNALQYLNIKPEKKADKKQTTSEQTVTLKQYKGEPFDEAAKDLKAKGVDVVTVGKKGKVTKQAPFDGTKVLKGSKVILVGEGKLELPDLTGWSLSDSLKVANLLSLKPNIIGNGFVIDQKPAKGTVVKKGDYLVLNLQAEDNKNKEKQGDAQDKKKSSQMD</sequence>
<dbReference type="InterPro" id="IPR012338">
    <property type="entry name" value="Beta-lactam/transpept-like"/>
</dbReference>
<dbReference type="InterPro" id="IPR005543">
    <property type="entry name" value="PASTA_dom"/>
</dbReference>
<comment type="subcellular location">
    <subcellularLocation>
        <location evidence="1">Membrane</location>
    </subcellularLocation>
</comment>
<dbReference type="Gene3D" id="3.40.710.10">
    <property type="entry name" value="DD-peptidase/beta-lactamase superfamily"/>
    <property type="match status" value="1"/>
</dbReference>
<dbReference type="GO" id="GO:0005886">
    <property type="term" value="C:plasma membrane"/>
    <property type="evidence" value="ECO:0007669"/>
    <property type="project" value="TreeGrafter"/>
</dbReference>
<dbReference type="EMBL" id="SLXK01000012">
    <property type="protein sequence ID" value="TCP29085.1"/>
    <property type="molecule type" value="Genomic_DNA"/>
</dbReference>
<dbReference type="PROSITE" id="PS51178">
    <property type="entry name" value="PASTA"/>
    <property type="match status" value="2"/>
</dbReference>
<dbReference type="Gene3D" id="3.30.70.2110">
    <property type="match status" value="1"/>
</dbReference>
<dbReference type="GO" id="GO:0071555">
    <property type="term" value="P:cell wall organization"/>
    <property type="evidence" value="ECO:0007669"/>
    <property type="project" value="TreeGrafter"/>
</dbReference>
<feature type="domain" description="PASTA" evidence="5">
    <location>
        <begin position="595"/>
        <end position="654"/>
    </location>
</feature>
<keyword evidence="4" id="KW-1133">Transmembrane helix</keyword>
<comment type="similarity">
    <text evidence="2">Belongs to the transpeptidase family.</text>
</comment>
<evidence type="ECO:0000256" key="4">
    <source>
        <dbReference type="SAM" id="Phobius"/>
    </source>
</evidence>
<feature type="domain" description="PASTA" evidence="5">
    <location>
        <begin position="655"/>
        <end position="712"/>
    </location>
</feature>
<dbReference type="RefSeq" id="WP_132745984.1">
    <property type="nucleotide sequence ID" value="NZ_SLXK01000012.1"/>
</dbReference>
<dbReference type="FunFam" id="3.40.710.10:FF:000026">
    <property type="entry name" value="Penicillin-binding protein 1"/>
    <property type="match status" value="1"/>
</dbReference>
<dbReference type="Pfam" id="PF03717">
    <property type="entry name" value="PBP_dimer"/>
    <property type="match status" value="1"/>
</dbReference>
<dbReference type="CDD" id="cd06575">
    <property type="entry name" value="PASTA_Pbp2x-like_2"/>
    <property type="match status" value="1"/>
</dbReference>
<evidence type="ECO:0000256" key="2">
    <source>
        <dbReference type="ARBA" id="ARBA00007171"/>
    </source>
</evidence>